<evidence type="ECO:0000313" key="6">
    <source>
        <dbReference type="Proteomes" id="UP000273044"/>
    </source>
</evidence>
<evidence type="ECO:0000256" key="1">
    <source>
        <dbReference type="ARBA" id="ARBA00023125"/>
    </source>
</evidence>
<organism evidence="5 6">
    <name type="scientific">Arachnia propionica</name>
    <dbReference type="NCBI Taxonomy" id="1750"/>
    <lineage>
        <taxon>Bacteria</taxon>
        <taxon>Bacillati</taxon>
        <taxon>Actinomycetota</taxon>
        <taxon>Actinomycetes</taxon>
        <taxon>Propionibacteriales</taxon>
        <taxon>Propionibacteriaceae</taxon>
        <taxon>Arachnia</taxon>
    </lineage>
</organism>
<dbReference type="GeneID" id="64407213"/>
<evidence type="ECO:0000259" key="3">
    <source>
        <dbReference type="PROSITE" id="PS50977"/>
    </source>
</evidence>
<dbReference type="RefSeq" id="WP_014846817.1">
    <property type="nucleotide sequence ID" value="NZ_CAJZDL010000090.1"/>
</dbReference>
<reference evidence="5 6" key="1">
    <citation type="submission" date="2018-12" db="EMBL/GenBank/DDBJ databases">
        <authorList>
            <consortium name="Pathogen Informatics"/>
        </authorList>
    </citation>
    <scope>NUCLEOTIDE SEQUENCE [LARGE SCALE GENOMIC DNA]</scope>
    <source>
        <strain evidence="5 6">NCTC12967</strain>
    </source>
</reference>
<proteinExistence type="predicted"/>
<dbReference type="InterPro" id="IPR041583">
    <property type="entry name" value="TetR_C_31"/>
</dbReference>
<accession>A0A3N4D8A0</accession>
<dbReference type="EMBL" id="LR134406">
    <property type="protein sequence ID" value="VEH70459.1"/>
    <property type="molecule type" value="Genomic_DNA"/>
</dbReference>
<dbReference type="Pfam" id="PF17940">
    <property type="entry name" value="TetR_C_31"/>
    <property type="match status" value="1"/>
</dbReference>
<keyword evidence="6" id="KW-1185">Reference proteome</keyword>
<dbReference type="Gene3D" id="1.10.357.10">
    <property type="entry name" value="Tetracycline Repressor, domain 2"/>
    <property type="match status" value="1"/>
</dbReference>
<feature type="DNA-binding region" description="H-T-H motif" evidence="2">
    <location>
        <begin position="24"/>
        <end position="43"/>
    </location>
</feature>
<keyword evidence="1 2" id="KW-0238">DNA-binding</keyword>
<name>A0A3N4D8A0_9ACTN</name>
<dbReference type="InterPro" id="IPR009057">
    <property type="entry name" value="Homeodomain-like_sf"/>
</dbReference>
<evidence type="ECO:0000313" key="4">
    <source>
        <dbReference type="EMBL" id="QUC12378.1"/>
    </source>
</evidence>
<dbReference type="InterPro" id="IPR001647">
    <property type="entry name" value="HTH_TetR"/>
</dbReference>
<reference evidence="4" key="2">
    <citation type="submission" date="2021-03" db="EMBL/GenBank/DDBJ databases">
        <title>Human Oral Microbial Genomes.</title>
        <authorList>
            <person name="Johnston C.D."/>
            <person name="Chen T."/>
            <person name="Dewhirst F.E."/>
        </authorList>
    </citation>
    <scope>NUCLEOTIDE SEQUENCE</scope>
    <source>
        <strain evidence="4">F0714</strain>
    </source>
</reference>
<dbReference type="EMBL" id="CP072385">
    <property type="protein sequence ID" value="QUC12378.1"/>
    <property type="molecule type" value="Genomic_DNA"/>
</dbReference>
<evidence type="ECO:0000313" key="5">
    <source>
        <dbReference type="EMBL" id="VEH70459.1"/>
    </source>
</evidence>
<dbReference type="AlphaFoldDB" id="A0A3N4D8A0"/>
<dbReference type="Proteomes" id="UP000273044">
    <property type="component" value="Chromosome"/>
</dbReference>
<sequence length="190" mass="20919">MDRRQRIANAGIALIARGGTHRLTHRAVDTEAGLPNGSTSYYARSRRDLIRLVMEQLSAESQADLTDIEVPGKLTVRQATDLVGRLAERLILNGDAQAARFALMFEVRDDDELRRELTVDAPVRRSFDEKAVELLRALGVADPEEKAPEFVALVDAVLMYRAVDAAPIDPAGVVETYLDGLVRRKPTAAL</sequence>
<protein>
    <submittedName>
        <fullName evidence="4">TetR/AcrR family transcriptional regulator</fullName>
    </submittedName>
    <submittedName>
        <fullName evidence="5">Transcriptional regulator BetI</fullName>
    </submittedName>
</protein>
<gene>
    <name evidence="4" type="ORF">J5A53_06830</name>
    <name evidence="5" type="ORF">NCTC12967_01755</name>
</gene>
<evidence type="ECO:0000256" key="2">
    <source>
        <dbReference type="PROSITE-ProRule" id="PRU00335"/>
    </source>
</evidence>
<dbReference type="SUPFAM" id="SSF46689">
    <property type="entry name" value="Homeodomain-like"/>
    <property type="match status" value="1"/>
</dbReference>
<dbReference type="GO" id="GO:0003677">
    <property type="term" value="F:DNA binding"/>
    <property type="evidence" value="ECO:0007669"/>
    <property type="project" value="UniProtKB-UniRule"/>
</dbReference>
<dbReference type="PROSITE" id="PS50977">
    <property type="entry name" value="HTH_TETR_2"/>
    <property type="match status" value="1"/>
</dbReference>
<dbReference type="Proteomes" id="UP000677180">
    <property type="component" value="Chromosome"/>
</dbReference>
<feature type="domain" description="HTH tetR-type" evidence="3">
    <location>
        <begin position="1"/>
        <end position="61"/>
    </location>
</feature>
<dbReference type="OMA" id="VEWGADM"/>
<dbReference type="OrthoDB" id="7506349at2"/>